<feature type="compositionally biased region" description="Polar residues" evidence="1">
    <location>
        <begin position="1"/>
        <end position="21"/>
    </location>
</feature>
<comment type="caution">
    <text evidence="2">The sequence shown here is derived from an EMBL/GenBank/DDBJ whole genome shotgun (WGS) entry which is preliminary data.</text>
</comment>
<organism evidence="2 3">
    <name type="scientific">Cryomyces antarcticus</name>
    <dbReference type="NCBI Taxonomy" id="329879"/>
    <lineage>
        <taxon>Eukaryota</taxon>
        <taxon>Fungi</taxon>
        <taxon>Dikarya</taxon>
        <taxon>Ascomycota</taxon>
        <taxon>Pezizomycotina</taxon>
        <taxon>Dothideomycetes</taxon>
        <taxon>Dothideomycetes incertae sedis</taxon>
        <taxon>Cryomyces</taxon>
    </lineage>
</organism>
<feature type="non-terminal residue" evidence="2">
    <location>
        <position position="1"/>
    </location>
</feature>
<evidence type="ECO:0000313" key="3">
    <source>
        <dbReference type="Proteomes" id="UP001357485"/>
    </source>
</evidence>
<accession>A0ABR0LID8</accession>
<gene>
    <name evidence="2" type="ORF">LTR16_011287</name>
</gene>
<dbReference type="Proteomes" id="UP001357485">
    <property type="component" value="Unassembled WGS sequence"/>
</dbReference>
<name>A0ABR0LID8_9PEZI</name>
<proteinExistence type="predicted"/>
<evidence type="ECO:0000313" key="2">
    <source>
        <dbReference type="EMBL" id="KAK5175990.1"/>
    </source>
</evidence>
<feature type="compositionally biased region" description="Basic and acidic residues" evidence="1">
    <location>
        <begin position="22"/>
        <end position="32"/>
    </location>
</feature>
<feature type="compositionally biased region" description="Basic and acidic residues" evidence="1">
    <location>
        <begin position="49"/>
        <end position="74"/>
    </location>
</feature>
<evidence type="ECO:0000256" key="1">
    <source>
        <dbReference type="SAM" id="MobiDB-lite"/>
    </source>
</evidence>
<feature type="region of interest" description="Disordered" evidence="1">
    <location>
        <begin position="1"/>
        <end position="36"/>
    </location>
</feature>
<keyword evidence="3" id="KW-1185">Reference proteome</keyword>
<protein>
    <submittedName>
        <fullName evidence="2">Uncharacterized protein</fullName>
    </submittedName>
</protein>
<sequence length="104" mass="11481">KESRTEGINFTSLVRRTPTSDCNRRRGPEPGDTHTGIALLDDIESVADAREAQREHEAKVAKHVEARASRRHHDDDDEAAPGTLGFMTKGQAKHLVEQQKRGGA</sequence>
<feature type="compositionally biased region" description="Basic and acidic residues" evidence="1">
    <location>
        <begin position="94"/>
        <end position="104"/>
    </location>
</feature>
<dbReference type="EMBL" id="JAVRRA010019868">
    <property type="protein sequence ID" value="KAK5175990.1"/>
    <property type="molecule type" value="Genomic_DNA"/>
</dbReference>
<reference evidence="2 3" key="1">
    <citation type="submission" date="2023-08" db="EMBL/GenBank/DDBJ databases">
        <title>Black Yeasts Isolated from many extreme environments.</title>
        <authorList>
            <person name="Coleine C."/>
            <person name="Stajich J.E."/>
            <person name="Selbmann L."/>
        </authorList>
    </citation>
    <scope>NUCLEOTIDE SEQUENCE [LARGE SCALE GENOMIC DNA]</scope>
    <source>
        <strain evidence="2 3">CCFEE 536</strain>
    </source>
</reference>
<feature type="region of interest" description="Disordered" evidence="1">
    <location>
        <begin position="49"/>
        <end position="104"/>
    </location>
</feature>